<dbReference type="GO" id="GO:0016020">
    <property type="term" value="C:membrane"/>
    <property type="evidence" value="ECO:0007669"/>
    <property type="project" value="UniProtKB-SubCell"/>
</dbReference>
<dbReference type="PANTHER" id="PTHR32322:SF2">
    <property type="entry name" value="EAMA DOMAIN-CONTAINING PROTEIN"/>
    <property type="match status" value="1"/>
</dbReference>
<evidence type="ECO:0000313" key="9">
    <source>
        <dbReference type="Proteomes" id="UP000219331"/>
    </source>
</evidence>
<dbReference type="SUPFAM" id="SSF103481">
    <property type="entry name" value="Multidrug resistance efflux transporter EmrE"/>
    <property type="match status" value="2"/>
</dbReference>
<name>A0A285SCQ7_9HYPH</name>
<feature type="transmembrane region" description="Helical" evidence="6">
    <location>
        <begin position="132"/>
        <end position="153"/>
    </location>
</feature>
<comment type="similarity">
    <text evidence="2">Belongs to the EamA transporter family.</text>
</comment>
<evidence type="ECO:0000256" key="5">
    <source>
        <dbReference type="ARBA" id="ARBA00023136"/>
    </source>
</evidence>
<dbReference type="InterPro" id="IPR050638">
    <property type="entry name" value="AA-Vitamin_Transporters"/>
</dbReference>
<sequence>MFDPTNVRQRAFALLLVMPLFFASNIVIGRAAADTVEPWTLAFLRWLVALLILLPFALPGLKAHGRDIVRNWDLIGVMGLLGMWFCGAGVYFALRYTSATNGTLIYTSSPVLILVLEWLFRGRAIGRREAIGIVLAILGVVAIVVKGSLAQLFALRFNAGDVIFAIAALSWAVYSVLLKRSTLSAVPTMSLFAALAFAGVVTLAPFTLVEIAETGHFPASLDAWLSIFGLASISSVLAFYCFQLGVAVVGPSTAGLFMYLLPPYGVLMAVVFLGEELHGYHFAGFLLIMAGLLLATAPAALWRRVAAMLPPSLAHALPGRARAAAE</sequence>
<evidence type="ECO:0000256" key="2">
    <source>
        <dbReference type="ARBA" id="ARBA00007362"/>
    </source>
</evidence>
<protein>
    <submittedName>
        <fullName evidence="8">Threonine/homoserine efflux transporter RhtA</fullName>
    </submittedName>
</protein>
<keyword evidence="3 6" id="KW-0812">Transmembrane</keyword>
<accession>A0A285SCQ7</accession>
<evidence type="ECO:0000256" key="1">
    <source>
        <dbReference type="ARBA" id="ARBA00004141"/>
    </source>
</evidence>
<proteinExistence type="inferred from homology"/>
<dbReference type="RefSeq" id="WP_208980313.1">
    <property type="nucleotide sequence ID" value="NZ_OBML01000004.1"/>
</dbReference>
<feature type="transmembrane region" description="Helical" evidence="6">
    <location>
        <begin position="254"/>
        <end position="274"/>
    </location>
</feature>
<organism evidence="8 9">
    <name type="scientific">Stappia indica</name>
    <dbReference type="NCBI Taxonomy" id="538381"/>
    <lineage>
        <taxon>Bacteria</taxon>
        <taxon>Pseudomonadati</taxon>
        <taxon>Pseudomonadota</taxon>
        <taxon>Alphaproteobacteria</taxon>
        <taxon>Hyphomicrobiales</taxon>
        <taxon>Stappiaceae</taxon>
        <taxon>Stappia</taxon>
    </lineage>
</organism>
<evidence type="ECO:0000256" key="6">
    <source>
        <dbReference type="SAM" id="Phobius"/>
    </source>
</evidence>
<dbReference type="Pfam" id="PF00892">
    <property type="entry name" value="EamA"/>
    <property type="match status" value="2"/>
</dbReference>
<reference evidence="8 9" key="1">
    <citation type="submission" date="2017-08" db="EMBL/GenBank/DDBJ databases">
        <authorList>
            <person name="de Groot N.N."/>
        </authorList>
    </citation>
    <scope>NUCLEOTIDE SEQUENCE [LARGE SCALE GENOMIC DNA]</scope>
    <source>
        <strain evidence="8 9">USBA 352</strain>
    </source>
</reference>
<keyword evidence="4 6" id="KW-1133">Transmembrane helix</keyword>
<feature type="transmembrane region" description="Helical" evidence="6">
    <location>
        <begin position="223"/>
        <end position="242"/>
    </location>
</feature>
<keyword evidence="5 6" id="KW-0472">Membrane</keyword>
<feature type="transmembrane region" description="Helical" evidence="6">
    <location>
        <begin position="190"/>
        <end position="211"/>
    </location>
</feature>
<dbReference type="Proteomes" id="UP000219331">
    <property type="component" value="Unassembled WGS sequence"/>
</dbReference>
<feature type="domain" description="EamA" evidence="7">
    <location>
        <begin position="160"/>
        <end position="295"/>
    </location>
</feature>
<evidence type="ECO:0000313" key="8">
    <source>
        <dbReference type="EMBL" id="SOC03396.1"/>
    </source>
</evidence>
<feature type="transmembrane region" description="Helical" evidence="6">
    <location>
        <begin position="100"/>
        <end position="120"/>
    </location>
</feature>
<feature type="transmembrane region" description="Helical" evidence="6">
    <location>
        <begin position="159"/>
        <end position="178"/>
    </location>
</feature>
<dbReference type="AlphaFoldDB" id="A0A285SCQ7"/>
<dbReference type="PANTHER" id="PTHR32322">
    <property type="entry name" value="INNER MEMBRANE TRANSPORTER"/>
    <property type="match status" value="1"/>
</dbReference>
<evidence type="ECO:0000256" key="3">
    <source>
        <dbReference type="ARBA" id="ARBA00022692"/>
    </source>
</evidence>
<keyword evidence="9" id="KW-1185">Reference proteome</keyword>
<evidence type="ECO:0000259" key="7">
    <source>
        <dbReference type="Pfam" id="PF00892"/>
    </source>
</evidence>
<dbReference type="STRING" id="538381.GCA_001696535_00285"/>
<evidence type="ECO:0000256" key="4">
    <source>
        <dbReference type="ARBA" id="ARBA00022989"/>
    </source>
</evidence>
<feature type="domain" description="EamA" evidence="7">
    <location>
        <begin position="12"/>
        <end position="144"/>
    </location>
</feature>
<dbReference type="EMBL" id="OBML01000004">
    <property type="protein sequence ID" value="SOC03396.1"/>
    <property type="molecule type" value="Genomic_DNA"/>
</dbReference>
<dbReference type="InterPro" id="IPR037185">
    <property type="entry name" value="EmrE-like"/>
</dbReference>
<feature type="transmembrane region" description="Helical" evidence="6">
    <location>
        <begin position="73"/>
        <end position="94"/>
    </location>
</feature>
<dbReference type="InterPro" id="IPR000620">
    <property type="entry name" value="EamA_dom"/>
</dbReference>
<gene>
    <name evidence="8" type="ORF">SAMN05421512_104109</name>
</gene>
<comment type="subcellular location">
    <subcellularLocation>
        <location evidence="1">Membrane</location>
        <topology evidence="1">Multi-pass membrane protein</topology>
    </subcellularLocation>
</comment>
<feature type="transmembrane region" description="Helical" evidence="6">
    <location>
        <begin position="280"/>
        <end position="302"/>
    </location>
</feature>
<feature type="transmembrane region" description="Helical" evidence="6">
    <location>
        <begin position="43"/>
        <end position="61"/>
    </location>
</feature>